<feature type="transmembrane region" description="Helical" evidence="1">
    <location>
        <begin position="47"/>
        <end position="65"/>
    </location>
</feature>
<gene>
    <name evidence="5" type="ORF">C8E02_0398</name>
    <name evidence="4" type="ORF">PQU93_06470</name>
</gene>
<evidence type="ECO:0000256" key="1">
    <source>
        <dbReference type="SAM" id="Phobius"/>
    </source>
</evidence>
<feature type="transmembrane region" description="Helical" evidence="1">
    <location>
        <begin position="16"/>
        <end position="35"/>
    </location>
</feature>
<dbReference type="EMBL" id="RBID01000005">
    <property type="protein sequence ID" value="RKQ61976.1"/>
    <property type="molecule type" value="Genomic_DNA"/>
</dbReference>
<reference evidence="4 7" key="2">
    <citation type="submission" date="2023-01" db="EMBL/GenBank/DDBJ databases">
        <title>Novel species of the genus Vogesella isolated from rivers.</title>
        <authorList>
            <person name="Lu H."/>
        </authorList>
    </citation>
    <scope>NUCLEOTIDE SEQUENCE [LARGE SCALE GENOMIC DNA]</scope>
    <source>
        <strain evidence="4 7">SH7W</strain>
    </source>
</reference>
<evidence type="ECO:0000259" key="2">
    <source>
        <dbReference type="Pfam" id="PF02308"/>
    </source>
</evidence>
<sequence length="431" mass="45599">MSNWDLGSWLSLADSPYAALPAIVTSLGIGLLMGVERERKKRTLAGIRTFPMTAVFGCLLAVLSQHGSPNWLLPALGLLVIASLGFLPLGREAEENEPRTTTVVALVVAYGLGLLSANGLEELAVAVAIIVTALMYLKPELSGISQRLDRRDLLALLQFAALTFIVLPVLPNQGFGPYAAFNPYRVWLMVVLIVGVGLAGYFAVRMLGERVGTPVLGILGGLVSTTATSLVYARAARDNPASVALSARVILLANLVLFVRLALITMAVAPAALEGAVLLMAPPLLLGLLTVMLRPRHAANGQRETPALQLSNPAELKLALSFALVFAIVLVCSAWLNDLFGQRGVYVIALISGLNDVDAITLTALEMLGKQQLALMPTLLAISIAITSNTLFKFGLISSLGGRLLALRCLPTFVVMLLGLAIGLWLNLIAG</sequence>
<evidence type="ECO:0000313" key="6">
    <source>
        <dbReference type="Proteomes" id="UP000279384"/>
    </source>
</evidence>
<feature type="transmembrane region" description="Helical" evidence="1">
    <location>
        <begin position="101"/>
        <end position="117"/>
    </location>
</feature>
<dbReference type="InterPro" id="IPR049177">
    <property type="entry name" value="MgtC_SapB_SrpB_YhiD_N"/>
</dbReference>
<keyword evidence="1" id="KW-0472">Membrane</keyword>
<dbReference type="Pfam" id="PF13194">
    <property type="entry name" value="DUF4010"/>
    <property type="match status" value="1"/>
</dbReference>
<evidence type="ECO:0000313" key="5">
    <source>
        <dbReference type="EMBL" id="RKQ61976.1"/>
    </source>
</evidence>
<comment type="caution">
    <text evidence="5">The sequence shown here is derived from an EMBL/GenBank/DDBJ whole genome shotgun (WGS) entry which is preliminary data.</text>
</comment>
<feature type="transmembrane region" description="Helical" evidence="1">
    <location>
        <begin position="344"/>
        <end position="365"/>
    </location>
</feature>
<feature type="transmembrane region" description="Helical" evidence="1">
    <location>
        <begin position="318"/>
        <end position="337"/>
    </location>
</feature>
<feature type="transmembrane region" description="Helical" evidence="1">
    <location>
        <begin position="275"/>
        <end position="293"/>
    </location>
</feature>
<name>A0A495BKN0_VOGIN</name>
<feature type="domain" description="MgtC/SapB/SrpB/YhiD N-terminal" evidence="2">
    <location>
        <begin position="24"/>
        <end position="142"/>
    </location>
</feature>
<dbReference type="Proteomes" id="UP000279384">
    <property type="component" value="Unassembled WGS sequence"/>
</dbReference>
<feature type="transmembrane region" description="Helical" evidence="1">
    <location>
        <begin position="211"/>
        <end position="233"/>
    </location>
</feature>
<feature type="domain" description="DUF4010" evidence="3">
    <location>
        <begin position="191"/>
        <end position="401"/>
    </location>
</feature>
<feature type="transmembrane region" description="Helical" evidence="1">
    <location>
        <begin position="153"/>
        <end position="172"/>
    </location>
</feature>
<dbReference type="Proteomes" id="UP001221566">
    <property type="component" value="Unassembled WGS sequence"/>
</dbReference>
<keyword evidence="7" id="KW-1185">Reference proteome</keyword>
<dbReference type="PANTHER" id="PTHR39084">
    <property type="entry name" value="MEMBRANE PROTEIN-RELATED"/>
    <property type="match status" value="1"/>
</dbReference>
<evidence type="ECO:0000259" key="3">
    <source>
        <dbReference type="Pfam" id="PF13194"/>
    </source>
</evidence>
<evidence type="ECO:0000313" key="7">
    <source>
        <dbReference type="Proteomes" id="UP001221566"/>
    </source>
</evidence>
<feature type="transmembrane region" description="Helical" evidence="1">
    <location>
        <begin position="245"/>
        <end position="263"/>
    </location>
</feature>
<feature type="transmembrane region" description="Helical" evidence="1">
    <location>
        <begin position="404"/>
        <end position="426"/>
    </location>
</feature>
<organism evidence="5 6">
    <name type="scientific">Vogesella indigofera</name>
    <name type="common">Pseudomonas indigofera</name>
    <dbReference type="NCBI Taxonomy" id="45465"/>
    <lineage>
        <taxon>Bacteria</taxon>
        <taxon>Pseudomonadati</taxon>
        <taxon>Pseudomonadota</taxon>
        <taxon>Betaproteobacteria</taxon>
        <taxon>Neisseriales</taxon>
        <taxon>Chromobacteriaceae</taxon>
        <taxon>Vogesella</taxon>
    </lineage>
</organism>
<protein>
    <submittedName>
        <fullName evidence="4">MgtC/SapB family protein</fullName>
    </submittedName>
    <submittedName>
        <fullName evidence="5">Uncharacterized membrane protein (DUF4010 family)</fullName>
    </submittedName>
</protein>
<feature type="transmembrane region" description="Helical" evidence="1">
    <location>
        <begin position="123"/>
        <end position="141"/>
    </location>
</feature>
<dbReference type="PANTHER" id="PTHR39084:SF1">
    <property type="entry name" value="DUF4010 DOMAIN-CONTAINING PROTEIN"/>
    <property type="match status" value="1"/>
</dbReference>
<dbReference type="RefSeq" id="WP_120809444.1">
    <property type="nucleotide sequence ID" value="NZ_JAQQKY010000002.1"/>
</dbReference>
<reference evidence="5 6" key="1">
    <citation type="submission" date="2018-10" db="EMBL/GenBank/DDBJ databases">
        <title>Genomic Encyclopedia of Type Strains, Phase IV (KMG-IV): sequencing the most valuable type-strain genomes for metagenomic binning, comparative biology and taxonomic classification.</title>
        <authorList>
            <person name="Goeker M."/>
        </authorList>
    </citation>
    <scope>NUCLEOTIDE SEQUENCE [LARGE SCALE GENOMIC DNA]</scope>
    <source>
        <strain evidence="5 6">DSM 3303</strain>
    </source>
</reference>
<feature type="transmembrane region" description="Helical" evidence="1">
    <location>
        <begin position="371"/>
        <end position="392"/>
    </location>
</feature>
<dbReference type="AlphaFoldDB" id="A0A495BKN0"/>
<accession>A0A495BKN0</accession>
<dbReference type="Pfam" id="PF02308">
    <property type="entry name" value="MgtC"/>
    <property type="match status" value="1"/>
</dbReference>
<proteinExistence type="predicted"/>
<feature type="transmembrane region" description="Helical" evidence="1">
    <location>
        <begin position="71"/>
        <end position="89"/>
    </location>
</feature>
<evidence type="ECO:0000313" key="4">
    <source>
        <dbReference type="EMBL" id="MDC7690429.1"/>
    </source>
</evidence>
<keyword evidence="1" id="KW-0812">Transmembrane</keyword>
<feature type="transmembrane region" description="Helical" evidence="1">
    <location>
        <begin position="184"/>
        <end position="204"/>
    </location>
</feature>
<dbReference type="EMBL" id="JAQQKY010000002">
    <property type="protein sequence ID" value="MDC7690429.1"/>
    <property type="molecule type" value="Genomic_DNA"/>
</dbReference>
<dbReference type="InterPro" id="IPR025105">
    <property type="entry name" value="DUF4010"/>
</dbReference>
<keyword evidence="1" id="KW-1133">Transmembrane helix</keyword>